<evidence type="ECO:0008006" key="9">
    <source>
        <dbReference type="Google" id="ProtNLM"/>
    </source>
</evidence>
<reference evidence="7 8" key="1">
    <citation type="submission" date="2018-01" db="EMBL/GenBank/DDBJ databases">
        <title>Draft genome of the strawberry crown rot pathogen Phytophthora cactorum.</title>
        <authorList>
            <person name="Armitage A.D."/>
            <person name="Lysoe E."/>
            <person name="Nellist C.F."/>
            <person name="Harrison R.J."/>
            <person name="Brurberg M.B."/>
        </authorList>
    </citation>
    <scope>NUCLEOTIDE SEQUENCE [LARGE SCALE GENOMIC DNA]</scope>
    <source>
        <strain evidence="7 8">10300</strain>
    </source>
</reference>
<dbReference type="EMBL" id="MJFZ01000226">
    <property type="protein sequence ID" value="RAW33773.1"/>
    <property type="molecule type" value="Genomic_DNA"/>
</dbReference>
<protein>
    <recommendedName>
        <fullName evidence="9">RxLR effector protein</fullName>
    </recommendedName>
</protein>
<evidence type="ECO:0000256" key="1">
    <source>
        <dbReference type="SAM" id="MobiDB-lite"/>
    </source>
</evidence>
<gene>
    <name evidence="6" type="ORF">JG687_00002703</name>
    <name evidence="7" type="ORF">PC110_g9919</name>
    <name evidence="3" type="ORF">PC115_g6938</name>
    <name evidence="4" type="ORF">PC117_g8153</name>
    <name evidence="5" type="ORF">PC118_g4255</name>
</gene>
<dbReference type="EMBL" id="RCML01000078">
    <property type="protein sequence ID" value="KAG2992999.1"/>
    <property type="molecule type" value="Genomic_DNA"/>
</dbReference>
<dbReference type="Proteomes" id="UP000736787">
    <property type="component" value="Unassembled WGS sequence"/>
</dbReference>
<sequence>MKLFISLLLVLATGSAHAQVLPSSTQAASGGLGLSEAQQFRDRFKTESPQLPESTSPSTTESSTSDYGSAGGPNSTGWSGESSIDMSKSVRGSNSESHSIGSSGEDYTIEYDPVSSNGSVSSNSAIGMLSSDDTTASSTLDKGSDRMRSRPMPLRVPLALIVMTVVALV</sequence>
<dbReference type="Proteomes" id="UP000251314">
    <property type="component" value="Unassembled WGS sequence"/>
</dbReference>
<evidence type="ECO:0000313" key="6">
    <source>
        <dbReference type="EMBL" id="KAG6970326.1"/>
    </source>
</evidence>
<dbReference type="EMBL" id="RCMK01000173">
    <property type="protein sequence ID" value="KAG2945806.1"/>
    <property type="molecule type" value="Genomic_DNA"/>
</dbReference>
<feature type="compositionally biased region" description="Low complexity" evidence="1">
    <location>
        <begin position="114"/>
        <end position="141"/>
    </location>
</feature>
<evidence type="ECO:0000313" key="4">
    <source>
        <dbReference type="EMBL" id="KAG2945806.1"/>
    </source>
</evidence>
<dbReference type="Proteomes" id="UP000774804">
    <property type="component" value="Unassembled WGS sequence"/>
</dbReference>
<dbReference type="EMBL" id="JAENGZ010000076">
    <property type="protein sequence ID" value="KAG6970326.1"/>
    <property type="molecule type" value="Genomic_DNA"/>
</dbReference>
<dbReference type="AlphaFoldDB" id="A0A329SA79"/>
<evidence type="ECO:0000256" key="2">
    <source>
        <dbReference type="SAM" id="SignalP"/>
    </source>
</evidence>
<accession>A0A329SA79</accession>
<feature type="compositionally biased region" description="Polar residues" evidence="1">
    <location>
        <begin position="72"/>
        <end position="86"/>
    </location>
</feature>
<dbReference type="Proteomes" id="UP000688947">
    <property type="component" value="Unassembled WGS sequence"/>
</dbReference>
<evidence type="ECO:0000313" key="8">
    <source>
        <dbReference type="Proteomes" id="UP000251314"/>
    </source>
</evidence>
<reference evidence="3" key="2">
    <citation type="submission" date="2018-10" db="EMBL/GenBank/DDBJ databases">
        <title>Effector identification in a new, highly contiguous assembly of the strawberry crown rot pathogen Phytophthora cactorum.</title>
        <authorList>
            <person name="Armitage A.D."/>
            <person name="Nellist C.F."/>
            <person name="Bates H."/>
            <person name="Vickerstaff R.J."/>
            <person name="Harrison R.J."/>
        </authorList>
    </citation>
    <scope>NUCLEOTIDE SEQUENCE</scope>
    <source>
        <strain evidence="3">4032</strain>
        <strain evidence="4">4040</strain>
        <strain evidence="5">P415</strain>
    </source>
</reference>
<organism evidence="7 8">
    <name type="scientific">Phytophthora cactorum</name>
    <dbReference type="NCBI Taxonomy" id="29920"/>
    <lineage>
        <taxon>Eukaryota</taxon>
        <taxon>Sar</taxon>
        <taxon>Stramenopiles</taxon>
        <taxon>Oomycota</taxon>
        <taxon>Peronosporomycetes</taxon>
        <taxon>Peronosporales</taxon>
        <taxon>Peronosporaceae</taxon>
        <taxon>Phytophthora</taxon>
    </lineage>
</organism>
<dbReference type="VEuPathDB" id="FungiDB:PC110_g9919"/>
<feature type="signal peptide" evidence="2">
    <location>
        <begin position="1"/>
        <end position="18"/>
    </location>
</feature>
<evidence type="ECO:0000313" key="5">
    <source>
        <dbReference type="EMBL" id="KAG2992999.1"/>
    </source>
</evidence>
<feature type="region of interest" description="Disordered" evidence="1">
    <location>
        <begin position="25"/>
        <end position="150"/>
    </location>
</feature>
<keyword evidence="8" id="KW-1185">Reference proteome</keyword>
<keyword evidence="2" id="KW-0732">Signal</keyword>
<dbReference type="Proteomes" id="UP000697107">
    <property type="component" value="Unassembled WGS sequence"/>
</dbReference>
<name>A0A329SA79_9STRA</name>
<reference evidence="6" key="3">
    <citation type="submission" date="2021-01" db="EMBL/GenBank/DDBJ databases">
        <title>Phytophthora aleatoria, a newly-described species from Pinus radiata is distinct from Phytophthora cactorum isolates based on comparative genomics.</title>
        <authorList>
            <person name="Mcdougal R."/>
            <person name="Panda P."/>
            <person name="Williams N."/>
            <person name="Studholme D.J."/>
        </authorList>
    </citation>
    <scope>NUCLEOTIDE SEQUENCE</scope>
    <source>
        <strain evidence="6">NZFS 3830</strain>
    </source>
</reference>
<dbReference type="OrthoDB" id="10379108at2759"/>
<evidence type="ECO:0000313" key="3">
    <source>
        <dbReference type="EMBL" id="KAG2929267.1"/>
    </source>
</evidence>
<evidence type="ECO:0000313" key="7">
    <source>
        <dbReference type="EMBL" id="RAW33773.1"/>
    </source>
</evidence>
<proteinExistence type="predicted"/>
<comment type="caution">
    <text evidence="7">The sequence shown here is derived from an EMBL/GenBank/DDBJ whole genome shotgun (WGS) entry which is preliminary data.</text>
</comment>
<feature type="chain" id="PRO_5036061538" description="RxLR effector protein" evidence="2">
    <location>
        <begin position="19"/>
        <end position="169"/>
    </location>
</feature>
<feature type="compositionally biased region" description="Low complexity" evidence="1">
    <location>
        <begin position="47"/>
        <end position="65"/>
    </location>
</feature>
<dbReference type="EMBL" id="RCMI01000160">
    <property type="protein sequence ID" value="KAG2929267.1"/>
    <property type="molecule type" value="Genomic_DNA"/>
</dbReference>
<feature type="compositionally biased region" description="Low complexity" evidence="1">
    <location>
        <begin position="92"/>
        <end position="104"/>
    </location>
</feature>